<dbReference type="SUPFAM" id="SSF56801">
    <property type="entry name" value="Acetyl-CoA synthetase-like"/>
    <property type="match status" value="1"/>
</dbReference>
<evidence type="ECO:0000256" key="8">
    <source>
        <dbReference type="ARBA" id="ARBA00022840"/>
    </source>
</evidence>
<evidence type="ECO:0000256" key="11">
    <source>
        <dbReference type="ARBA" id="ARBA00023033"/>
    </source>
</evidence>
<dbReference type="InterPro" id="IPR000873">
    <property type="entry name" value="AMP-dep_synth/lig_dom"/>
</dbReference>
<evidence type="ECO:0000256" key="4">
    <source>
        <dbReference type="ARBA" id="ARBA00012532"/>
    </source>
</evidence>
<keyword evidence="11" id="KW-0503">Monooxygenase</keyword>
<evidence type="ECO:0000256" key="12">
    <source>
        <dbReference type="ARBA" id="ARBA00023140"/>
    </source>
</evidence>
<evidence type="ECO:0000256" key="3">
    <source>
        <dbReference type="ARBA" id="ARBA00006432"/>
    </source>
</evidence>
<evidence type="ECO:0000256" key="15">
    <source>
        <dbReference type="ARBA" id="ARBA00048497"/>
    </source>
</evidence>
<comment type="caution">
    <text evidence="18">The sequence shown here is derived from an EMBL/GenBank/DDBJ whole genome shotgun (WGS) entry which is preliminary data.</text>
</comment>
<feature type="domain" description="AMP-binding enzyme C-terminal" evidence="17">
    <location>
        <begin position="449"/>
        <end position="524"/>
    </location>
</feature>
<dbReference type="AlphaFoldDB" id="A0AAN7ZIN4"/>
<evidence type="ECO:0000256" key="10">
    <source>
        <dbReference type="ARBA" id="ARBA00023002"/>
    </source>
</evidence>
<dbReference type="GO" id="GO:0005777">
    <property type="term" value="C:peroxisome"/>
    <property type="evidence" value="ECO:0007669"/>
    <property type="project" value="UniProtKB-SubCell"/>
</dbReference>
<comment type="cofactor">
    <cofactor evidence="1">
        <name>Mg(2+)</name>
        <dbReference type="ChEBI" id="CHEBI:18420"/>
    </cofactor>
</comment>
<dbReference type="PANTHER" id="PTHR24096:SF423">
    <property type="entry name" value="GM05240P"/>
    <property type="match status" value="1"/>
</dbReference>
<keyword evidence="7" id="KW-0547">Nucleotide-binding</keyword>
<evidence type="ECO:0000256" key="14">
    <source>
        <dbReference type="ARBA" id="ARBA00023262"/>
    </source>
</evidence>
<dbReference type="GO" id="GO:0016405">
    <property type="term" value="F:CoA-ligase activity"/>
    <property type="evidence" value="ECO:0007669"/>
    <property type="project" value="TreeGrafter"/>
</dbReference>
<comment type="subcellular location">
    <subcellularLocation>
        <location evidence="2">Peroxisome</location>
    </subcellularLocation>
</comment>
<evidence type="ECO:0000256" key="6">
    <source>
        <dbReference type="ARBA" id="ARBA00022723"/>
    </source>
</evidence>
<dbReference type="GO" id="GO:0047077">
    <property type="term" value="F:Photinus-luciferin 4-monooxygenase (ATP-hydrolyzing) activity"/>
    <property type="evidence" value="ECO:0007669"/>
    <property type="project" value="UniProtKB-EC"/>
</dbReference>
<comment type="similarity">
    <text evidence="3">Belongs to the ATP-dependent AMP-binding enzyme family.</text>
</comment>
<gene>
    <name evidence="18" type="ORF">RI129_003467</name>
</gene>
<sequence length="541" mass="60485">MVDEDIIIYGDRITIPTSNDSLGIQFHTALMENKEEPLFIDVFSGESVTNKAVFKNSCRLGQCLRNFGLVKGDVIAVCSENNIYLFDPVLAALYSGIIVSMFSPLYTEGEFIHIANISQPSVIFCSVQSSSVALKAKDRLKKTPKIVIINDKSDYRECQSMENFILENISKNFDFNKFIPHPLNVRDDVAFVMHSSGTTGLPKGVMLTHFNYNTTFGIFNLTRATVQHAQVSLAVIPLFHAYGLFLLCERILWGGQLILMSNFDPHIYLKTIQDYKIENLSIVPSIANFLAKSEIVNKYDLSCVKVIYCGAAPLSRNVQEGLIERLKVDQVKQAYGMTEATLGLIIHSDINKTAPNSCGRVLPNVSVKVVDIDTGKSLGPMKTGELWFRGDVIMKGYYNNPEATRNAIDENGWLHTGDIGYYDHNHMFYIVDRLKELIKCKGYQVAPAELEAILLSHPKIADAGVVGISNERYGEVPFAFVAKAQNQSLSESEVESFVAEQVSPYKRLGGVKFVSNIPRNPGGKILRRYLRDQFFIQKSNL</sequence>
<evidence type="ECO:0000259" key="17">
    <source>
        <dbReference type="Pfam" id="PF13193"/>
    </source>
</evidence>
<evidence type="ECO:0000313" key="19">
    <source>
        <dbReference type="Proteomes" id="UP001329430"/>
    </source>
</evidence>
<dbReference type="InterPro" id="IPR020845">
    <property type="entry name" value="AMP-binding_CS"/>
</dbReference>
<evidence type="ECO:0000256" key="2">
    <source>
        <dbReference type="ARBA" id="ARBA00004275"/>
    </source>
</evidence>
<dbReference type="PANTHER" id="PTHR24096">
    <property type="entry name" value="LONG-CHAIN-FATTY-ACID--COA LIGASE"/>
    <property type="match status" value="1"/>
</dbReference>
<feature type="domain" description="AMP-dependent synthetase/ligase" evidence="16">
    <location>
        <begin position="32"/>
        <end position="398"/>
    </location>
</feature>
<dbReference type="InterPro" id="IPR045851">
    <property type="entry name" value="AMP-bd_C_sf"/>
</dbReference>
<proteinExistence type="inferred from homology"/>
<protein>
    <recommendedName>
        <fullName evidence="5">Luciferin 4-monooxygenase</fullName>
        <ecNumber evidence="4">1.13.12.7</ecNumber>
    </recommendedName>
</protein>
<reference evidence="18 19" key="1">
    <citation type="journal article" date="2024" name="Insects">
        <title>An Improved Chromosome-Level Genome Assembly of the Firefly Pyrocoelia pectoralis.</title>
        <authorList>
            <person name="Fu X."/>
            <person name="Meyer-Rochow V.B."/>
            <person name="Ballantyne L."/>
            <person name="Zhu X."/>
        </authorList>
    </citation>
    <scope>NUCLEOTIDE SEQUENCE [LARGE SCALE GENOMIC DNA]</scope>
    <source>
        <strain evidence="18">XCY_ONT2</strain>
    </source>
</reference>
<dbReference type="GO" id="GO:0008218">
    <property type="term" value="P:bioluminescence"/>
    <property type="evidence" value="ECO:0007669"/>
    <property type="project" value="UniProtKB-KW"/>
</dbReference>
<keyword evidence="12" id="KW-0576">Peroxisome</keyword>
<keyword evidence="13" id="KW-0455">Luminescence</keyword>
<dbReference type="InterPro" id="IPR025110">
    <property type="entry name" value="AMP-bd_C"/>
</dbReference>
<dbReference type="Proteomes" id="UP001329430">
    <property type="component" value="Chromosome 2"/>
</dbReference>
<dbReference type="EMBL" id="JAVRBK010000002">
    <property type="protein sequence ID" value="KAK5648575.1"/>
    <property type="molecule type" value="Genomic_DNA"/>
</dbReference>
<keyword evidence="14" id="KW-0599">Photoprotein</keyword>
<name>A0AAN7ZIN4_9COLE</name>
<dbReference type="Pfam" id="PF00501">
    <property type="entry name" value="AMP-binding"/>
    <property type="match status" value="1"/>
</dbReference>
<dbReference type="FunFam" id="3.30.300.30:FF:000007">
    <property type="entry name" value="4-coumarate--CoA ligase 2"/>
    <property type="match status" value="1"/>
</dbReference>
<dbReference type="Gene3D" id="3.40.50.980">
    <property type="match status" value="2"/>
</dbReference>
<keyword evidence="9" id="KW-0460">Magnesium</keyword>
<evidence type="ECO:0000256" key="13">
    <source>
        <dbReference type="ARBA" id="ARBA00023223"/>
    </source>
</evidence>
<dbReference type="Gene3D" id="3.30.300.30">
    <property type="match status" value="1"/>
</dbReference>
<dbReference type="GO" id="GO:0046872">
    <property type="term" value="F:metal ion binding"/>
    <property type="evidence" value="ECO:0007669"/>
    <property type="project" value="UniProtKB-KW"/>
</dbReference>
<comment type="catalytic activity">
    <reaction evidence="15">
        <text>firefly D-luciferin + ATP + O2 = firefly oxyluciferin + hnu + AMP + CO2 + diphosphate</text>
        <dbReference type="Rhea" id="RHEA:10732"/>
        <dbReference type="ChEBI" id="CHEBI:15379"/>
        <dbReference type="ChEBI" id="CHEBI:16526"/>
        <dbReference type="ChEBI" id="CHEBI:16792"/>
        <dbReference type="ChEBI" id="CHEBI:30212"/>
        <dbReference type="ChEBI" id="CHEBI:30616"/>
        <dbReference type="ChEBI" id="CHEBI:33019"/>
        <dbReference type="ChEBI" id="CHEBI:58038"/>
        <dbReference type="ChEBI" id="CHEBI:456215"/>
        <dbReference type="EC" id="1.13.12.7"/>
    </reaction>
</comment>
<dbReference type="EC" id="1.13.12.7" evidence="4"/>
<evidence type="ECO:0000313" key="18">
    <source>
        <dbReference type="EMBL" id="KAK5648575.1"/>
    </source>
</evidence>
<keyword evidence="19" id="KW-1185">Reference proteome</keyword>
<keyword evidence="8" id="KW-0067">ATP-binding</keyword>
<dbReference type="Pfam" id="PF13193">
    <property type="entry name" value="AMP-binding_C"/>
    <property type="match status" value="1"/>
</dbReference>
<evidence type="ECO:0000256" key="1">
    <source>
        <dbReference type="ARBA" id="ARBA00001946"/>
    </source>
</evidence>
<keyword evidence="6" id="KW-0479">Metal-binding</keyword>
<organism evidence="18 19">
    <name type="scientific">Pyrocoelia pectoralis</name>
    <dbReference type="NCBI Taxonomy" id="417401"/>
    <lineage>
        <taxon>Eukaryota</taxon>
        <taxon>Metazoa</taxon>
        <taxon>Ecdysozoa</taxon>
        <taxon>Arthropoda</taxon>
        <taxon>Hexapoda</taxon>
        <taxon>Insecta</taxon>
        <taxon>Pterygota</taxon>
        <taxon>Neoptera</taxon>
        <taxon>Endopterygota</taxon>
        <taxon>Coleoptera</taxon>
        <taxon>Polyphaga</taxon>
        <taxon>Elateriformia</taxon>
        <taxon>Elateroidea</taxon>
        <taxon>Lampyridae</taxon>
        <taxon>Lampyrinae</taxon>
        <taxon>Pyrocoelia</taxon>
    </lineage>
</organism>
<accession>A0AAN7ZIN4</accession>
<dbReference type="Gene3D" id="2.30.38.10">
    <property type="entry name" value="Luciferase, Domain 3"/>
    <property type="match status" value="1"/>
</dbReference>
<dbReference type="GO" id="GO:0005524">
    <property type="term" value="F:ATP binding"/>
    <property type="evidence" value="ECO:0007669"/>
    <property type="project" value="UniProtKB-KW"/>
</dbReference>
<dbReference type="PROSITE" id="PS00455">
    <property type="entry name" value="AMP_BINDING"/>
    <property type="match status" value="1"/>
</dbReference>
<evidence type="ECO:0000256" key="7">
    <source>
        <dbReference type="ARBA" id="ARBA00022741"/>
    </source>
</evidence>
<evidence type="ECO:0000256" key="5">
    <source>
        <dbReference type="ARBA" id="ARBA00019043"/>
    </source>
</evidence>
<keyword evidence="10" id="KW-0560">Oxidoreductase</keyword>
<evidence type="ECO:0000259" key="16">
    <source>
        <dbReference type="Pfam" id="PF00501"/>
    </source>
</evidence>
<evidence type="ECO:0000256" key="9">
    <source>
        <dbReference type="ARBA" id="ARBA00022842"/>
    </source>
</evidence>